<dbReference type="AlphaFoldDB" id="A0A9W4U7I1"/>
<accession>A0A9W4U7I1</accession>
<name>A0A9W4U7I1_9PLEO</name>
<organism evidence="1 2">
    <name type="scientific">Periconia digitata</name>
    <dbReference type="NCBI Taxonomy" id="1303443"/>
    <lineage>
        <taxon>Eukaryota</taxon>
        <taxon>Fungi</taxon>
        <taxon>Dikarya</taxon>
        <taxon>Ascomycota</taxon>
        <taxon>Pezizomycotina</taxon>
        <taxon>Dothideomycetes</taxon>
        <taxon>Pleosporomycetidae</taxon>
        <taxon>Pleosporales</taxon>
        <taxon>Massarineae</taxon>
        <taxon>Periconiaceae</taxon>
        <taxon>Periconia</taxon>
    </lineage>
</organism>
<evidence type="ECO:0000313" key="1">
    <source>
        <dbReference type="EMBL" id="CAI6301659.1"/>
    </source>
</evidence>
<comment type="caution">
    <text evidence="1">The sequence shown here is derived from an EMBL/GenBank/DDBJ whole genome shotgun (WGS) entry which is preliminary data.</text>
</comment>
<evidence type="ECO:0000313" key="2">
    <source>
        <dbReference type="Proteomes" id="UP001152607"/>
    </source>
</evidence>
<dbReference type="Proteomes" id="UP001152607">
    <property type="component" value="Unassembled WGS sequence"/>
</dbReference>
<reference evidence="1" key="1">
    <citation type="submission" date="2023-01" db="EMBL/GenBank/DDBJ databases">
        <authorList>
            <person name="Van Ghelder C."/>
            <person name="Rancurel C."/>
        </authorList>
    </citation>
    <scope>NUCLEOTIDE SEQUENCE</scope>
    <source>
        <strain evidence="1">CNCM I-4278</strain>
    </source>
</reference>
<gene>
    <name evidence="1" type="ORF">PDIGIT_LOCUS2860</name>
</gene>
<keyword evidence="2" id="KW-1185">Reference proteome</keyword>
<dbReference type="EMBL" id="CAOQHR010000002">
    <property type="protein sequence ID" value="CAI6301659.1"/>
    <property type="molecule type" value="Genomic_DNA"/>
</dbReference>
<sequence>MLTTSRSSCGTYLIPRAANPTLSMSIDLVILSLSKLIDRWVRLGNLRRRLRYPFPLLLLFV</sequence>
<protein>
    <submittedName>
        <fullName evidence="1">Uncharacterized protein</fullName>
    </submittedName>
</protein>
<proteinExistence type="predicted"/>